<keyword evidence="2" id="KW-1185">Reference proteome</keyword>
<accession>A0AAJ4XNR1</accession>
<dbReference type="Proteomes" id="UP001294444">
    <property type="component" value="Unassembled WGS sequence"/>
</dbReference>
<dbReference type="EMBL" id="OAPG01000013">
    <property type="protein sequence ID" value="SNX86319.1"/>
    <property type="molecule type" value="Genomic_DNA"/>
</dbReference>
<sequence>MQAQASSAQLQTGQTAVQVTQLQSNNLNGILAKLDGAEGGDWQSRQMDQTCLYSCLNPST</sequence>
<organism evidence="1 2">
    <name type="scientific">Melanopsichium pennsylvanicum</name>
    <dbReference type="NCBI Taxonomy" id="63383"/>
    <lineage>
        <taxon>Eukaryota</taxon>
        <taxon>Fungi</taxon>
        <taxon>Dikarya</taxon>
        <taxon>Basidiomycota</taxon>
        <taxon>Ustilaginomycotina</taxon>
        <taxon>Ustilaginomycetes</taxon>
        <taxon>Ustilaginales</taxon>
        <taxon>Ustilaginaceae</taxon>
        <taxon>Melanopsichium</taxon>
    </lineage>
</organism>
<dbReference type="AlphaFoldDB" id="A0AAJ4XNR1"/>
<reference evidence="1" key="1">
    <citation type="submission" date="2023-10" db="EMBL/GenBank/DDBJ databases">
        <authorList>
            <person name="Guldener U."/>
        </authorList>
    </citation>
    <scope>NUCLEOTIDE SEQUENCE</scope>
    <source>
        <strain evidence="1">Mp4</strain>
    </source>
</reference>
<protein>
    <submittedName>
        <fullName evidence="1">Uncharacterized protein</fullName>
    </submittedName>
</protein>
<proteinExistence type="predicted"/>
<gene>
    <name evidence="1" type="ORF">MEPE_05028</name>
</gene>
<evidence type="ECO:0000313" key="1">
    <source>
        <dbReference type="EMBL" id="SNX86319.1"/>
    </source>
</evidence>
<evidence type="ECO:0000313" key="2">
    <source>
        <dbReference type="Proteomes" id="UP001294444"/>
    </source>
</evidence>
<name>A0AAJ4XNR1_9BASI</name>
<comment type="caution">
    <text evidence="1">The sequence shown here is derived from an EMBL/GenBank/DDBJ whole genome shotgun (WGS) entry which is preliminary data.</text>
</comment>